<dbReference type="RefSeq" id="WP_148971778.1">
    <property type="nucleotide sequence ID" value="NZ_CP043316.1"/>
</dbReference>
<keyword evidence="3" id="KW-1185">Reference proteome</keyword>
<dbReference type="Gene3D" id="3.60.15.10">
    <property type="entry name" value="Ribonuclease Z/Hydroxyacylglutathione hydrolase-like"/>
    <property type="match status" value="1"/>
</dbReference>
<dbReference type="EMBL" id="CP043316">
    <property type="protein sequence ID" value="QEK38657.1"/>
    <property type="molecule type" value="Genomic_DNA"/>
</dbReference>
<evidence type="ECO:0000256" key="1">
    <source>
        <dbReference type="SAM" id="Coils"/>
    </source>
</evidence>
<protein>
    <submittedName>
        <fullName evidence="2">Uncharacterized protein</fullName>
    </submittedName>
</protein>
<keyword evidence="1" id="KW-0175">Coiled coil</keyword>
<reference evidence="2 3" key="1">
    <citation type="submission" date="2019-08" db="EMBL/GenBank/DDBJ databases">
        <title>Highly reduced genomes of protist endosymbionts show evolutionary convergence.</title>
        <authorList>
            <person name="George E."/>
            <person name="Husnik F."/>
            <person name="Tashyreva D."/>
            <person name="Prokopchuk G."/>
            <person name="Horak A."/>
            <person name="Kwong W.K."/>
            <person name="Lukes J."/>
            <person name="Keeling P.J."/>
        </authorList>
    </citation>
    <scope>NUCLEOTIDE SEQUENCE [LARGE SCALE GENOMIC DNA]</scope>
    <source>
        <strain evidence="2">1604LC</strain>
    </source>
</reference>
<sequence>MNSNISISDRLYCLMLAVNVGFISIESIVLSSEMHIFDVGQGNCQLNKYVIEYNKKDQYGVSVEQNKREVIGFLYDCGSSEYPKRISDQNEYMKEMYKGDLGEKREKKDLDYQISCISLNQEDDTLIHEINDKLTDLNLLVIILSHPDQDHINIINHIIDPKDLSEYCNNTKKELSKRNPDLKIVAFLCGDWTKNTNIAQSIKETLERERLYNYWDDSKQTIRKENLFVAYPHNFKDFNGDLMCDTLNNSMNIEKLFYLTKHNYARKHILLTKFDGAISELRSFIFIWLMNTNIEGNDNSASPIISFTHKYKYQYIDKENRLYKNHKGESVMQEIDIVKTKNKYISMLCTGDADAYTIVNFIYSYFPDAKGLLEKAKELQKCLEHKHSKNENGKHIGYKEYIDAYKEVIKYIGKTNLFREMIKTNFGCYNEDIDIICIAPHHGSQEQYYDTLLLYKLFKFSAIYVSNGQGIREPHAHINWFLPITIGKNQQGSYCPKIENIEDHYKQFMQNIKGAKDCNENLTKILNKGITLECFSSESMGFSSQSQGFKQCPEWLYSTNSHGEMYIKFNCMLSNQLLIDKINRCMHDNQLLIDGYMLDNQLLIDKINTLEMHGSVLSDKTKKSKGRKVPIIKRRMKNRSYNVKDEYAYDNLMNEISKIQVKAIKLEDENQEAQTIIKELKAKNQKSKNKQDEMQTKLEELQNRIQELEVAANTDTQSE</sequence>
<organism evidence="2 3">
    <name type="scientific">Candidatus Cytomitobacter primus</name>
    <dbReference type="NCBI Taxonomy" id="2066024"/>
    <lineage>
        <taxon>Bacteria</taxon>
        <taxon>Pseudomonadati</taxon>
        <taxon>Pseudomonadota</taxon>
        <taxon>Alphaproteobacteria</taxon>
        <taxon>Holosporales</taxon>
        <taxon>Holosporaceae</taxon>
        <taxon>Candidatus Cytomitobacter</taxon>
    </lineage>
</organism>
<accession>A0A5C0UG06</accession>
<dbReference type="Proteomes" id="UP000325004">
    <property type="component" value="Chromosome"/>
</dbReference>
<dbReference type="AlphaFoldDB" id="A0A5C0UG06"/>
<evidence type="ECO:0000313" key="3">
    <source>
        <dbReference type="Proteomes" id="UP000325004"/>
    </source>
</evidence>
<proteinExistence type="predicted"/>
<feature type="coiled-coil region" evidence="1">
    <location>
        <begin position="649"/>
        <end position="718"/>
    </location>
</feature>
<dbReference type="OrthoDB" id="9798192at2"/>
<name>A0A5C0UG06_9PROT</name>
<evidence type="ECO:0000313" key="2">
    <source>
        <dbReference type="EMBL" id="QEK38657.1"/>
    </source>
</evidence>
<dbReference type="InterPro" id="IPR036866">
    <property type="entry name" value="RibonucZ/Hydroxyglut_hydro"/>
</dbReference>
<dbReference type="KEGG" id="cpri:FZC34_01910"/>
<gene>
    <name evidence="2" type="ORF">FZC34_01910</name>
</gene>